<reference evidence="2 4" key="2">
    <citation type="submission" date="2020-05" db="EMBL/GenBank/DDBJ databases">
        <title>FDA dAtabase for Regulatory Grade micrObial Sequences (FDA-ARGOS): Supporting development and validation of Infectious Disease Dx tests.</title>
        <authorList>
            <person name="Nelson B."/>
            <person name="Plummer A."/>
            <person name="Tallon L."/>
            <person name="Sadzewicz L."/>
            <person name="Zhao X."/>
            <person name="Vavikolanu K."/>
            <person name="Mehta A."/>
            <person name="Aluvathingal J."/>
            <person name="Nadendla S."/>
            <person name="Myers T."/>
            <person name="Yan Y."/>
            <person name="Sichtig H."/>
        </authorList>
    </citation>
    <scope>NUCLEOTIDE SEQUENCE [LARGE SCALE GENOMIC DNA]</scope>
    <source>
        <strain evidence="2 4">FDAARGOS_795</strain>
        <plasmid evidence="2 4">unnamed3</plasmid>
    </source>
</reference>
<evidence type="ECO:0000313" key="2">
    <source>
        <dbReference type="EMBL" id="QKH22708.1"/>
    </source>
</evidence>
<dbReference type="AlphaFoldDB" id="A0A0B5N7Q8"/>
<dbReference type="Proteomes" id="UP000501107">
    <property type="component" value="Plasmid unnamed3"/>
</dbReference>
<sequence length="52" mass="5654">MSSTEAIISAIVIAVVVDWVSDSMGWSLKWKRLAISSIITATIISATIKLYI</sequence>
<dbReference type="RefSeq" id="WP_153578729.1">
    <property type="nucleotide sequence ID" value="NZ_CP009334.1"/>
</dbReference>
<evidence type="ECO:0000313" key="1">
    <source>
        <dbReference type="EMBL" id="AJG73804.1"/>
    </source>
</evidence>
<organism evidence="2 4">
    <name type="scientific">Bacillus thuringiensis</name>
    <dbReference type="NCBI Taxonomy" id="1428"/>
    <lineage>
        <taxon>Bacteria</taxon>
        <taxon>Bacillati</taxon>
        <taxon>Bacillota</taxon>
        <taxon>Bacilli</taxon>
        <taxon>Bacillales</taxon>
        <taxon>Bacillaceae</taxon>
        <taxon>Bacillus</taxon>
        <taxon>Bacillus cereus group</taxon>
    </lineage>
</organism>
<evidence type="ECO:0000313" key="3">
    <source>
        <dbReference type="Proteomes" id="UP000031876"/>
    </source>
</evidence>
<gene>
    <name evidence="1" type="ORF">BF38_5855</name>
    <name evidence="2" type="ORF">FOC89_01600</name>
</gene>
<dbReference type="KEGG" id="btw:BF38_5855"/>
<dbReference type="EMBL" id="CP053979">
    <property type="protein sequence ID" value="QKH22708.1"/>
    <property type="molecule type" value="Genomic_DNA"/>
</dbReference>
<keyword evidence="2" id="KW-0614">Plasmid</keyword>
<dbReference type="EMBL" id="CP009334">
    <property type="protein sequence ID" value="AJG73804.1"/>
    <property type="molecule type" value="Genomic_DNA"/>
</dbReference>
<accession>A0A0B5N7Q8</accession>
<geneLocation type="plasmid" evidence="2 4">
    <name>unnamed3</name>
</geneLocation>
<proteinExistence type="predicted"/>
<reference evidence="1 3" key="1">
    <citation type="journal article" date="2015" name="Genome Announc.">
        <title>Complete genome sequences for 35 biothreat assay-relevant bacillus species.</title>
        <authorList>
            <person name="Johnson S.L."/>
            <person name="Daligault H.E."/>
            <person name="Davenport K.W."/>
            <person name="Jaissle J."/>
            <person name="Frey K.G."/>
            <person name="Ladner J.T."/>
            <person name="Broomall S.M."/>
            <person name="Bishop-Lilly K.A."/>
            <person name="Bruce D.C."/>
            <person name="Gibbons H.S."/>
            <person name="Coyne S.R."/>
            <person name="Lo C.C."/>
            <person name="Meincke L."/>
            <person name="Munk A.C."/>
            <person name="Koroleva G.I."/>
            <person name="Rosenzweig C.N."/>
            <person name="Palacios G.F."/>
            <person name="Redden C.L."/>
            <person name="Minogue T.D."/>
            <person name="Chain P.S."/>
        </authorList>
    </citation>
    <scope>NUCLEOTIDE SEQUENCE [LARGE SCALE GENOMIC DNA]</scope>
    <source>
        <strain evidence="1 3">HD1011</strain>
        <plasmid evidence="1 3">2</plasmid>
    </source>
</reference>
<geneLocation type="plasmid" evidence="1 3">
    <name>2</name>
</geneLocation>
<name>A0A0B5N7Q8_BACTU</name>
<protein>
    <submittedName>
        <fullName evidence="2">Uncharacterized protein</fullName>
    </submittedName>
</protein>
<dbReference type="Proteomes" id="UP000031876">
    <property type="component" value="Plasmid 2"/>
</dbReference>
<evidence type="ECO:0000313" key="4">
    <source>
        <dbReference type="Proteomes" id="UP000501107"/>
    </source>
</evidence>